<dbReference type="Proteomes" id="UP001500736">
    <property type="component" value="Unassembled WGS sequence"/>
</dbReference>
<accession>A0ABN1JUT7</accession>
<evidence type="ECO:0000256" key="1">
    <source>
        <dbReference type="SAM" id="SignalP"/>
    </source>
</evidence>
<dbReference type="EMBL" id="BAAAGF010000004">
    <property type="protein sequence ID" value="GAA0747045.1"/>
    <property type="molecule type" value="Genomic_DNA"/>
</dbReference>
<evidence type="ECO:0000313" key="3">
    <source>
        <dbReference type="Proteomes" id="UP001500736"/>
    </source>
</evidence>
<gene>
    <name evidence="2" type="ORF">GCM10009431_23960</name>
</gene>
<feature type="signal peptide" evidence="1">
    <location>
        <begin position="1"/>
        <end position="18"/>
    </location>
</feature>
<dbReference type="RefSeq" id="WP_343798577.1">
    <property type="nucleotide sequence ID" value="NZ_BAAAGF010000004.1"/>
</dbReference>
<name>A0ABN1JUT7_9FLAO</name>
<proteinExistence type="predicted"/>
<reference evidence="2 3" key="1">
    <citation type="journal article" date="2019" name="Int. J. Syst. Evol. Microbiol.">
        <title>The Global Catalogue of Microorganisms (GCM) 10K type strain sequencing project: providing services to taxonomists for standard genome sequencing and annotation.</title>
        <authorList>
            <consortium name="The Broad Institute Genomics Platform"/>
            <consortium name="The Broad Institute Genome Sequencing Center for Infectious Disease"/>
            <person name="Wu L."/>
            <person name="Ma J."/>
        </authorList>
    </citation>
    <scope>NUCLEOTIDE SEQUENCE [LARGE SCALE GENOMIC DNA]</scope>
    <source>
        <strain evidence="2 3">JCM 15976</strain>
    </source>
</reference>
<keyword evidence="3" id="KW-1185">Reference proteome</keyword>
<protein>
    <submittedName>
        <fullName evidence="2">Uncharacterized protein</fullName>
    </submittedName>
</protein>
<sequence>MKTQLTIYTLLISFFSLAQVGINTDTPNQALDVNGKIKIGNDGTTPTEGTVRYSATGDFEGYTANGWTSLTTSENNIFPNQGTAVYGYSFAISPGSFNQLISIERFDDLSSLTSIPNDKFLLVTSIVIEPNGLNASGKFEATIGRAPGGFISQYSAIRLNGEPKSRIYQDPYGILMVVRGGEVLRISNETSSDFSINVKIRGFLVDSL</sequence>
<keyword evidence="1" id="KW-0732">Signal</keyword>
<organism evidence="2 3">
    <name type="scientific">Gaetbulibacter jejuensis</name>
    <dbReference type="NCBI Taxonomy" id="584607"/>
    <lineage>
        <taxon>Bacteria</taxon>
        <taxon>Pseudomonadati</taxon>
        <taxon>Bacteroidota</taxon>
        <taxon>Flavobacteriia</taxon>
        <taxon>Flavobacteriales</taxon>
        <taxon>Flavobacteriaceae</taxon>
        <taxon>Gaetbulibacter</taxon>
    </lineage>
</organism>
<evidence type="ECO:0000313" key="2">
    <source>
        <dbReference type="EMBL" id="GAA0747045.1"/>
    </source>
</evidence>
<comment type="caution">
    <text evidence="2">The sequence shown here is derived from an EMBL/GenBank/DDBJ whole genome shotgun (WGS) entry which is preliminary data.</text>
</comment>
<feature type="chain" id="PRO_5046372701" evidence="1">
    <location>
        <begin position="19"/>
        <end position="208"/>
    </location>
</feature>